<reference evidence="1 2" key="2">
    <citation type="submission" date="2018-11" db="EMBL/GenBank/DDBJ databases">
        <authorList>
            <consortium name="Pathogen Informatics"/>
        </authorList>
    </citation>
    <scope>NUCLEOTIDE SEQUENCE [LARGE SCALE GENOMIC DNA]</scope>
    <source>
        <strain evidence="1">Dakar</strain>
        <strain evidence="2">Dakar, Senegal</strain>
    </source>
</reference>
<dbReference type="STRING" id="6186.A0A183KW89"/>
<evidence type="ECO:0000313" key="2">
    <source>
        <dbReference type="Proteomes" id="UP000279833"/>
    </source>
</evidence>
<accession>A0A183KW89</accession>
<reference evidence="3" key="1">
    <citation type="submission" date="2016-06" db="UniProtKB">
        <authorList>
            <consortium name="WormBaseParasite"/>
        </authorList>
    </citation>
    <scope>IDENTIFICATION</scope>
</reference>
<evidence type="ECO:0000313" key="1">
    <source>
        <dbReference type="EMBL" id="VDP68780.1"/>
    </source>
</evidence>
<name>A0A183KW89_9TREM</name>
<evidence type="ECO:0000313" key="3">
    <source>
        <dbReference type="WBParaSite" id="SCUD_0001933601-mRNA-1"/>
    </source>
</evidence>
<gene>
    <name evidence="1" type="ORF">SCUD_LOCUS19333</name>
</gene>
<sequence length="262" mass="28395">MSTNAAVLALSKLIDQQSQCRAHSSYPGNGCEVLEQHLSPRCIHTSSADAVLSKTTQWTGLLSTSCDTQFPEPISFSTECGPTLSKVPDDQPDLTDSNDHNFSAAANVTPVMSSCHSSCSALSTSECSMSSVHSANFLCRANKTTSTSVESILPALNSYDYGLDKTSDVLGPCIDSSYLSNLVDSVGLATTQAVIHEAGLNHDILTCYRHFHVSTVFIYYTLGKLLSTVRILEQPSYNYLVLFILQVFLVFSSHISVHRVNL</sequence>
<dbReference type="AlphaFoldDB" id="A0A183KW89"/>
<dbReference type="WBParaSite" id="SCUD_0001933601-mRNA-1">
    <property type="protein sequence ID" value="SCUD_0001933601-mRNA-1"/>
    <property type="gene ID" value="SCUD_0001933601"/>
</dbReference>
<organism evidence="3">
    <name type="scientific">Schistosoma curassoni</name>
    <dbReference type="NCBI Taxonomy" id="6186"/>
    <lineage>
        <taxon>Eukaryota</taxon>
        <taxon>Metazoa</taxon>
        <taxon>Spiralia</taxon>
        <taxon>Lophotrochozoa</taxon>
        <taxon>Platyhelminthes</taxon>
        <taxon>Trematoda</taxon>
        <taxon>Digenea</taxon>
        <taxon>Strigeidida</taxon>
        <taxon>Schistosomatoidea</taxon>
        <taxon>Schistosomatidae</taxon>
        <taxon>Schistosoma</taxon>
    </lineage>
</organism>
<protein>
    <submittedName>
        <fullName evidence="1 3">Uncharacterized protein</fullName>
    </submittedName>
</protein>
<dbReference type="Proteomes" id="UP000279833">
    <property type="component" value="Unassembled WGS sequence"/>
</dbReference>
<dbReference type="EMBL" id="UZAK01042324">
    <property type="protein sequence ID" value="VDP68780.1"/>
    <property type="molecule type" value="Genomic_DNA"/>
</dbReference>
<keyword evidence="2" id="KW-1185">Reference proteome</keyword>
<proteinExistence type="predicted"/>